<dbReference type="Pfam" id="PF00155">
    <property type="entry name" value="Aminotran_1_2"/>
    <property type="match status" value="1"/>
</dbReference>
<keyword evidence="7" id="KW-0032">Aminotransferase</keyword>
<dbReference type="PROSITE" id="PS50949">
    <property type="entry name" value="HTH_GNTR"/>
    <property type="match status" value="1"/>
</dbReference>
<dbReference type="InterPro" id="IPR051446">
    <property type="entry name" value="HTH_trans_reg/aminotransferase"/>
</dbReference>
<dbReference type="InterPro" id="IPR000524">
    <property type="entry name" value="Tscrpt_reg_HTH_GntR"/>
</dbReference>
<dbReference type="GO" id="GO:0008483">
    <property type="term" value="F:transaminase activity"/>
    <property type="evidence" value="ECO:0007669"/>
    <property type="project" value="UniProtKB-KW"/>
</dbReference>
<dbReference type="Proteomes" id="UP000824264">
    <property type="component" value="Unassembled WGS sequence"/>
</dbReference>
<evidence type="ECO:0000313" key="8">
    <source>
        <dbReference type="Proteomes" id="UP000824264"/>
    </source>
</evidence>
<keyword evidence="7" id="KW-0808">Transferase</keyword>
<dbReference type="GO" id="GO:0003677">
    <property type="term" value="F:DNA binding"/>
    <property type="evidence" value="ECO:0007669"/>
    <property type="project" value="UniProtKB-KW"/>
</dbReference>
<dbReference type="GO" id="GO:0003700">
    <property type="term" value="F:DNA-binding transcription factor activity"/>
    <property type="evidence" value="ECO:0007669"/>
    <property type="project" value="InterPro"/>
</dbReference>
<organism evidence="7 8">
    <name type="scientific">Candidatus Bilophila faecipullorum</name>
    <dbReference type="NCBI Taxonomy" id="2838482"/>
    <lineage>
        <taxon>Bacteria</taxon>
        <taxon>Pseudomonadati</taxon>
        <taxon>Thermodesulfobacteriota</taxon>
        <taxon>Desulfovibrionia</taxon>
        <taxon>Desulfovibrionales</taxon>
        <taxon>Desulfovibrionaceae</taxon>
        <taxon>Bilophila</taxon>
    </lineage>
</organism>
<keyword evidence="2" id="KW-0663">Pyridoxal phosphate</keyword>
<dbReference type="SUPFAM" id="SSF53383">
    <property type="entry name" value="PLP-dependent transferases"/>
    <property type="match status" value="1"/>
</dbReference>
<evidence type="ECO:0000256" key="5">
    <source>
        <dbReference type="ARBA" id="ARBA00023163"/>
    </source>
</evidence>
<dbReference type="PANTHER" id="PTHR46577">
    <property type="entry name" value="HTH-TYPE TRANSCRIPTIONAL REGULATORY PROTEIN GABR"/>
    <property type="match status" value="1"/>
</dbReference>
<protein>
    <submittedName>
        <fullName evidence="7">PLP-dependent aminotransferase family protein</fullName>
    </submittedName>
</protein>
<evidence type="ECO:0000259" key="6">
    <source>
        <dbReference type="PROSITE" id="PS50949"/>
    </source>
</evidence>
<dbReference type="AlphaFoldDB" id="A0A9D1UAE0"/>
<name>A0A9D1UAE0_9BACT</name>
<dbReference type="SMART" id="SM00345">
    <property type="entry name" value="HTH_GNTR"/>
    <property type="match status" value="1"/>
</dbReference>
<accession>A0A9D1UAE0</accession>
<dbReference type="Pfam" id="PF00392">
    <property type="entry name" value="GntR"/>
    <property type="match status" value="1"/>
</dbReference>
<dbReference type="CDD" id="cd00609">
    <property type="entry name" value="AAT_like"/>
    <property type="match status" value="1"/>
</dbReference>
<dbReference type="GO" id="GO:0030170">
    <property type="term" value="F:pyridoxal phosphate binding"/>
    <property type="evidence" value="ECO:0007669"/>
    <property type="project" value="InterPro"/>
</dbReference>
<gene>
    <name evidence="7" type="ORF">H9874_09915</name>
</gene>
<dbReference type="SUPFAM" id="SSF46785">
    <property type="entry name" value="Winged helix' DNA-binding domain"/>
    <property type="match status" value="1"/>
</dbReference>
<evidence type="ECO:0000256" key="3">
    <source>
        <dbReference type="ARBA" id="ARBA00023015"/>
    </source>
</evidence>
<dbReference type="EMBL" id="DXGI01000372">
    <property type="protein sequence ID" value="HIW79441.1"/>
    <property type="molecule type" value="Genomic_DNA"/>
</dbReference>
<evidence type="ECO:0000313" key="7">
    <source>
        <dbReference type="EMBL" id="HIW79441.1"/>
    </source>
</evidence>
<feature type="domain" description="HTH gntR-type" evidence="6">
    <location>
        <begin position="17"/>
        <end position="85"/>
    </location>
</feature>
<dbReference type="PANTHER" id="PTHR46577:SF1">
    <property type="entry name" value="HTH-TYPE TRANSCRIPTIONAL REGULATORY PROTEIN GABR"/>
    <property type="match status" value="1"/>
</dbReference>
<dbReference type="InterPro" id="IPR015424">
    <property type="entry name" value="PyrdxlP-dep_Trfase"/>
</dbReference>
<evidence type="ECO:0000256" key="4">
    <source>
        <dbReference type="ARBA" id="ARBA00023125"/>
    </source>
</evidence>
<sequence>MKLLHLYQQEAQERPGAAKYVLVADAIARGVAEGALAPGESLPTHRDLAETLGVTVGTVSRGYAEAAQRGLTVGVTGRGTFVAAPCHDVDVYQGVGRMHDLGFIAPFEHLNPDLNEAVAELSRSADLRDLGHYQQPRGLLRHREAGALWAARYGLRVSPDNLLVCAGAQHALLTVLASLFNPGDRIAAEHLSYPLLKQLARRLRLNLTPIRMDEGGMLPDSLEAACRAGTVKGLYLMPTCQNPTLAQIPEYRRRELVDICRHYDIMIIEDDVYALSLEHNLPPLASLAPERCCFIASTSEALSGGLRIAYLCPPDACYAELEKTISYTISMAPPLMAELAAMWICNGTADRVLASKRREAAARNALARRLLDGFPLETRTTGFFGWLKLPDPWASVAFSEAARQRGIIVAGSDLFALSHTAPEQGVRLAFGGVRTREAFAEALATLAGMLHG</sequence>
<dbReference type="InterPro" id="IPR004839">
    <property type="entry name" value="Aminotransferase_I/II_large"/>
</dbReference>
<dbReference type="Gene3D" id="3.40.640.10">
    <property type="entry name" value="Type I PLP-dependent aspartate aminotransferase-like (Major domain)"/>
    <property type="match status" value="1"/>
</dbReference>
<dbReference type="InterPro" id="IPR036390">
    <property type="entry name" value="WH_DNA-bd_sf"/>
</dbReference>
<comment type="caution">
    <text evidence="7">The sequence shown here is derived from an EMBL/GenBank/DDBJ whole genome shotgun (WGS) entry which is preliminary data.</text>
</comment>
<reference evidence="7" key="1">
    <citation type="journal article" date="2021" name="PeerJ">
        <title>Extensive microbial diversity within the chicken gut microbiome revealed by metagenomics and culture.</title>
        <authorList>
            <person name="Gilroy R."/>
            <person name="Ravi A."/>
            <person name="Getino M."/>
            <person name="Pursley I."/>
            <person name="Horton D.L."/>
            <person name="Alikhan N.F."/>
            <person name="Baker D."/>
            <person name="Gharbi K."/>
            <person name="Hall N."/>
            <person name="Watson M."/>
            <person name="Adriaenssens E.M."/>
            <person name="Foster-Nyarko E."/>
            <person name="Jarju S."/>
            <person name="Secka A."/>
            <person name="Antonio M."/>
            <person name="Oren A."/>
            <person name="Chaudhuri R.R."/>
            <person name="La Ragione R."/>
            <person name="Hildebrand F."/>
            <person name="Pallen M.J."/>
        </authorList>
    </citation>
    <scope>NUCLEOTIDE SEQUENCE</scope>
    <source>
        <strain evidence="7">ChiSxjej5B17-1746</strain>
    </source>
</reference>
<dbReference type="Gene3D" id="1.10.10.10">
    <property type="entry name" value="Winged helix-like DNA-binding domain superfamily/Winged helix DNA-binding domain"/>
    <property type="match status" value="1"/>
</dbReference>
<reference evidence="7" key="2">
    <citation type="submission" date="2021-04" db="EMBL/GenBank/DDBJ databases">
        <authorList>
            <person name="Gilroy R."/>
        </authorList>
    </citation>
    <scope>NUCLEOTIDE SEQUENCE</scope>
    <source>
        <strain evidence="7">ChiSxjej5B17-1746</strain>
    </source>
</reference>
<proteinExistence type="inferred from homology"/>
<dbReference type="CDD" id="cd07377">
    <property type="entry name" value="WHTH_GntR"/>
    <property type="match status" value="1"/>
</dbReference>
<comment type="similarity">
    <text evidence="1">In the C-terminal section; belongs to the class-I pyridoxal-phosphate-dependent aminotransferase family.</text>
</comment>
<keyword evidence="3" id="KW-0805">Transcription regulation</keyword>
<dbReference type="InterPro" id="IPR036388">
    <property type="entry name" value="WH-like_DNA-bd_sf"/>
</dbReference>
<keyword evidence="5" id="KW-0804">Transcription</keyword>
<evidence type="ECO:0000256" key="1">
    <source>
        <dbReference type="ARBA" id="ARBA00005384"/>
    </source>
</evidence>
<evidence type="ECO:0000256" key="2">
    <source>
        <dbReference type="ARBA" id="ARBA00022898"/>
    </source>
</evidence>
<dbReference type="InterPro" id="IPR015421">
    <property type="entry name" value="PyrdxlP-dep_Trfase_major"/>
</dbReference>
<keyword evidence="4" id="KW-0238">DNA-binding</keyword>